<dbReference type="Proteomes" id="UP000242450">
    <property type="component" value="Chromosome 5"/>
</dbReference>
<dbReference type="InterPro" id="IPR001478">
    <property type="entry name" value="PDZ"/>
</dbReference>
<evidence type="ECO:0000259" key="2">
    <source>
        <dbReference type="PROSITE" id="PS50106"/>
    </source>
</evidence>
<evidence type="ECO:0000313" key="4">
    <source>
        <dbReference type="Proteomes" id="UP000242450"/>
    </source>
</evidence>
<evidence type="ECO:0000256" key="1">
    <source>
        <dbReference type="SAM" id="MobiDB-lite"/>
    </source>
</evidence>
<protein>
    <recommendedName>
        <fullName evidence="2">PDZ domain-containing protein</fullName>
    </recommendedName>
</protein>
<feature type="compositionally biased region" description="Polar residues" evidence="1">
    <location>
        <begin position="790"/>
        <end position="804"/>
    </location>
</feature>
<comment type="caution">
    <text evidence="3">The sequence shown here is derived from an EMBL/GenBank/DDBJ whole genome shotgun (WGS) entry which is preliminary data.</text>
</comment>
<proteinExistence type="predicted"/>
<feature type="domain" description="PDZ" evidence="2">
    <location>
        <begin position="98"/>
        <end position="182"/>
    </location>
</feature>
<dbReference type="SUPFAM" id="SSF50156">
    <property type="entry name" value="PDZ domain-like"/>
    <property type="match status" value="1"/>
</dbReference>
<organism evidence="3 4">
    <name type="scientific">Cervus elaphus hippelaphus</name>
    <name type="common">European red deer</name>
    <dbReference type="NCBI Taxonomy" id="46360"/>
    <lineage>
        <taxon>Eukaryota</taxon>
        <taxon>Metazoa</taxon>
        <taxon>Chordata</taxon>
        <taxon>Craniata</taxon>
        <taxon>Vertebrata</taxon>
        <taxon>Euteleostomi</taxon>
        <taxon>Mammalia</taxon>
        <taxon>Eutheria</taxon>
        <taxon>Laurasiatheria</taxon>
        <taxon>Artiodactyla</taxon>
        <taxon>Ruminantia</taxon>
        <taxon>Pecora</taxon>
        <taxon>Cervidae</taxon>
        <taxon>Cervinae</taxon>
        <taxon>Cervus</taxon>
    </lineage>
</organism>
<dbReference type="Pfam" id="PF17820">
    <property type="entry name" value="PDZ_6"/>
    <property type="match status" value="1"/>
</dbReference>
<sequence length="917" mass="99190">MSVGEEGRGEQGSGHSWVGGPRPSPQVLQAAGGCVRTGISPLLALLPQLPLGPRDGCSPARPLPWQGPRTLLLHKSLQDGFGFTLRHFIVYPPESAVHCSLKEEEDGGRGGGPSPRHRLEPMDTIFVKHVKGDGPAHRAGLRTGDRLVKVNGESVIGKTYSQVIALIQNSDDTLELSIMPKDEDILQLAYSQDAYLKGNEPYSGEARSIPEPPPICYPRKTYAPPARVSTWATMVPEPLSALPGDPRSPAAWSDPGPRIPSTARSHPDHPSLGMSQPRPSPGAFPRLPPEPRTPRAFPEPGSRAPPSRLECQQALSHWLSNQVPRRAGERRCPAMPPRARSASQDRLEEVTAHRPWPCSTSQGALSQLGQEGWHRARSDDYLSRATRSAEALGPGALVSPRFERCGWASQRPSARTPACAPRDLPGPQAPAPPGLQGLDDLGYIGYRSYSPSFQRRTGLLQALSFRDSPFGGLPTINLAQSPAPFPPEASEPPRVVRPEPSTRASEPPAEDRRDEVILRQKPPTGRKVQLPPTRQMNLGFGDESPEPEASGRGERLARKVAPLATTEDSLASIPFIDEPTSPSIDLQAKHVPASAVVSSAMNSAPVLGTSPSSPTFTFALGRHYSQDCSSIKAGRRSSYLLAITTERSKSCDDGLNTFRDEGRALRRLPNRVPSLRMLRSFFTDGSLDSWGTSEEADAPSKRHSTSDLSDATFSDIRREGWLYYKQVLTKKGKKAGGGLRQWKRDPGCANQALISKKLNDYRKVSHSSGPKADSSPKGSRGLGGLKSEFLKQSTARGFRTQDQPAGSKDDSVSTSKTPWGINIIKKNKKAAPRAFGVRLEECQPATENQVGSCRTPGPAGEGATEAQRIRAAGALEPALHLSLWHSWGSRPGREQRAEAESLIPSWCSLPDHGKALV</sequence>
<feature type="compositionally biased region" description="Pro residues" evidence="1">
    <location>
        <begin position="278"/>
        <end position="291"/>
    </location>
</feature>
<feature type="region of interest" description="Disordered" evidence="1">
    <location>
        <begin position="325"/>
        <end position="344"/>
    </location>
</feature>
<dbReference type="PANTHER" id="PTHR23175">
    <property type="entry name" value="PDZ DOMAIN-CONTAINING PROTEIN"/>
    <property type="match status" value="1"/>
</dbReference>
<dbReference type="SMART" id="SM00228">
    <property type="entry name" value="PDZ"/>
    <property type="match status" value="1"/>
</dbReference>
<dbReference type="AlphaFoldDB" id="A0A212D7X9"/>
<feature type="region of interest" description="Disordered" evidence="1">
    <location>
        <begin position="474"/>
        <end position="555"/>
    </location>
</feature>
<dbReference type="FunFam" id="2.30.42.10:FF:000066">
    <property type="entry name" value="Rho GTPase activating protein 21"/>
    <property type="match status" value="1"/>
</dbReference>
<accession>A0A212D7X9</accession>
<feature type="region of interest" description="Disordered" evidence="1">
    <location>
        <begin position="412"/>
        <end position="436"/>
    </location>
</feature>
<dbReference type="PANTHER" id="PTHR23175:SF5">
    <property type="entry name" value="RHO GTPASE-ACTIVATING PROTEIN 23"/>
    <property type="match status" value="1"/>
</dbReference>
<dbReference type="CDD" id="cd06756">
    <property type="entry name" value="PDZ_ARHGAP21_23-like"/>
    <property type="match status" value="1"/>
</dbReference>
<dbReference type="InterPro" id="IPR041489">
    <property type="entry name" value="PDZ_6"/>
</dbReference>
<reference evidence="3 4" key="1">
    <citation type="journal article" date="2018" name="Mol. Genet. Genomics">
        <title>The red deer Cervus elaphus genome CerEla1.0: sequencing, annotating, genes, and chromosomes.</title>
        <authorList>
            <person name="Bana N.A."/>
            <person name="Nyiri A."/>
            <person name="Nagy J."/>
            <person name="Frank K."/>
            <person name="Nagy T."/>
            <person name="Steger V."/>
            <person name="Schiller M."/>
            <person name="Lakatos P."/>
            <person name="Sugar L."/>
            <person name="Horn P."/>
            <person name="Barta E."/>
            <person name="Orosz L."/>
        </authorList>
    </citation>
    <scope>NUCLEOTIDE SEQUENCE [LARGE SCALE GENOMIC DNA]</scope>
    <source>
        <strain evidence="3">Hungarian</strain>
    </source>
</reference>
<feature type="region of interest" description="Disordered" evidence="1">
    <location>
        <begin position="759"/>
        <end position="817"/>
    </location>
</feature>
<dbReference type="EMBL" id="MKHE01000005">
    <property type="protein sequence ID" value="OWK14343.1"/>
    <property type="molecule type" value="Genomic_DNA"/>
</dbReference>
<gene>
    <name evidence="3" type="ORF">Celaphus_00001202</name>
</gene>
<dbReference type="Gene3D" id="2.30.42.10">
    <property type="match status" value="1"/>
</dbReference>
<feature type="region of interest" description="Disordered" evidence="1">
    <location>
        <begin position="239"/>
        <end position="310"/>
    </location>
</feature>
<evidence type="ECO:0000313" key="3">
    <source>
        <dbReference type="EMBL" id="OWK14343.1"/>
    </source>
</evidence>
<keyword evidence="4" id="KW-1185">Reference proteome</keyword>
<dbReference type="PROSITE" id="PS50106">
    <property type="entry name" value="PDZ"/>
    <property type="match status" value="1"/>
</dbReference>
<dbReference type="InterPro" id="IPR036034">
    <property type="entry name" value="PDZ_sf"/>
</dbReference>
<dbReference type="OrthoDB" id="6281275at2759"/>
<feature type="compositionally biased region" description="Basic and acidic residues" evidence="1">
    <location>
        <begin position="509"/>
        <end position="518"/>
    </location>
</feature>
<name>A0A212D7X9_CEREH</name>
<feature type="region of interest" description="Disordered" evidence="1">
    <location>
        <begin position="1"/>
        <end position="29"/>
    </location>
</feature>